<dbReference type="Gene3D" id="3.40.50.360">
    <property type="match status" value="1"/>
</dbReference>
<dbReference type="Pfam" id="PF03358">
    <property type="entry name" value="FMN_red"/>
    <property type="match status" value="1"/>
</dbReference>
<dbReference type="RefSeq" id="WP_271312495.1">
    <property type="nucleotide sequence ID" value="NZ_JABXJJ020000035.1"/>
</dbReference>
<evidence type="ECO:0000256" key="1">
    <source>
        <dbReference type="ARBA" id="ARBA00022630"/>
    </source>
</evidence>
<dbReference type="EMBL" id="JABXJJ020000035">
    <property type="protein sequence ID" value="MDI5972669.1"/>
    <property type="molecule type" value="Genomic_DNA"/>
</dbReference>
<dbReference type="PANTHER" id="PTHR43278:SF4">
    <property type="entry name" value="NAD(P)H-DEPENDENT FMN-CONTAINING OXIDOREDUCTASE YWQN-RELATED"/>
    <property type="match status" value="1"/>
</dbReference>
<evidence type="ECO:0000259" key="4">
    <source>
        <dbReference type="Pfam" id="PF03358"/>
    </source>
</evidence>
<dbReference type="InterPro" id="IPR005025">
    <property type="entry name" value="FMN_Rdtase-like_dom"/>
</dbReference>
<dbReference type="InterPro" id="IPR051796">
    <property type="entry name" value="ISF_SsuE-like"/>
</dbReference>
<keyword evidence="1" id="KW-0285">Flavoprotein</keyword>
<evidence type="ECO:0000313" key="5">
    <source>
        <dbReference type="EMBL" id="MDI5972669.1"/>
    </source>
</evidence>
<dbReference type="PANTHER" id="PTHR43278">
    <property type="entry name" value="NAD(P)H-DEPENDENT FMN-CONTAINING OXIDOREDUCTASE YWQN-RELATED"/>
    <property type="match status" value="1"/>
</dbReference>
<dbReference type="InterPro" id="IPR029039">
    <property type="entry name" value="Flavoprotein-like_sf"/>
</dbReference>
<protein>
    <submittedName>
        <fullName evidence="5">NAD(P)H-dependent oxidoreductase</fullName>
    </submittedName>
</protein>
<evidence type="ECO:0000256" key="2">
    <source>
        <dbReference type="ARBA" id="ARBA00022643"/>
    </source>
</evidence>
<accession>A0AA90H3D7</accession>
<sequence length="227" mass="24299">MPPPTHSVPPGPGARFLFVLGGGRPGGSTEALARRAADGLPDRAARRWLRLADHPLPAFEDARGTPAGTAGAGDRHERVLLEATLEATDLVIISPLYWYTVSAATKLYLDHWSRWMDRADLAYREQMRGKTMWAVSSCASPDPADADPLAGMLRRTARHLDMEWGGLLLGRGPGRPDRSAVTGLPAGPHDRPPAARPGEPATCDSTGRPVEARDFFTAGVLAAAAQR</sequence>
<evidence type="ECO:0000256" key="3">
    <source>
        <dbReference type="SAM" id="MobiDB-lite"/>
    </source>
</evidence>
<dbReference type="SUPFAM" id="SSF52218">
    <property type="entry name" value="Flavoproteins"/>
    <property type="match status" value="1"/>
</dbReference>
<gene>
    <name evidence="5" type="ORF">POF50_025560</name>
</gene>
<name>A0AA90H3D7_9ACTN</name>
<dbReference type="GO" id="GO:0016491">
    <property type="term" value="F:oxidoreductase activity"/>
    <property type="evidence" value="ECO:0007669"/>
    <property type="project" value="InterPro"/>
</dbReference>
<proteinExistence type="predicted"/>
<keyword evidence="2" id="KW-0288">FMN</keyword>
<dbReference type="AlphaFoldDB" id="A0AA90H3D7"/>
<feature type="region of interest" description="Disordered" evidence="3">
    <location>
        <begin position="170"/>
        <end position="208"/>
    </location>
</feature>
<comment type="caution">
    <text evidence="5">The sequence shown here is derived from an EMBL/GenBank/DDBJ whole genome shotgun (WGS) entry which is preliminary data.</text>
</comment>
<reference evidence="5" key="1">
    <citation type="submission" date="2023-05" db="EMBL/GenBank/DDBJ databases">
        <title>Streptantibioticus silvisoli sp. nov., acidotolerant actinomycetes 1 from pine litter.</title>
        <authorList>
            <person name="Swiecimska M."/>
            <person name="Golinska P."/>
            <person name="Sangal V."/>
            <person name="Wachnowicz B."/>
            <person name="Goodfellow M."/>
        </authorList>
    </citation>
    <scope>NUCLEOTIDE SEQUENCE</scope>
    <source>
        <strain evidence="5">SL13</strain>
    </source>
</reference>
<organism evidence="5">
    <name type="scientific">Streptantibioticus silvisoli</name>
    <dbReference type="NCBI Taxonomy" id="2705255"/>
    <lineage>
        <taxon>Bacteria</taxon>
        <taxon>Bacillati</taxon>
        <taxon>Actinomycetota</taxon>
        <taxon>Actinomycetes</taxon>
        <taxon>Kitasatosporales</taxon>
        <taxon>Streptomycetaceae</taxon>
        <taxon>Streptantibioticus</taxon>
    </lineage>
</organism>
<feature type="domain" description="NADPH-dependent FMN reductase-like" evidence="4">
    <location>
        <begin position="16"/>
        <end position="140"/>
    </location>
</feature>